<evidence type="ECO:0000313" key="3">
    <source>
        <dbReference type="Proteomes" id="UP000799767"/>
    </source>
</evidence>
<protein>
    <submittedName>
        <fullName evidence="2">Uncharacterized protein</fullName>
    </submittedName>
</protein>
<dbReference type="AlphaFoldDB" id="A0A6A6PTK5"/>
<proteinExistence type="predicted"/>
<reference evidence="2" key="1">
    <citation type="journal article" date="2020" name="Stud. Mycol.">
        <title>101 Dothideomycetes genomes: a test case for predicting lifestyles and emergence of pathogens.</title>
        <authorList>
            <person name="Haridas S."/>
            <person name="Albert R."/>
            <person name="Binder M."/>
            <person name="Bloem J."/>
            <person name="Labutti K."/>
            <person name="Salamov A."/>
            <person name="Andreopoulos B."/>
            <person name="Baker S."/>
            <person name="Barry K."/>
            <person name="Bills G."/>
            <person name="Bluhm B."/>
            <person name="Cannon C."/>
            <person name="Castanera R."/>
            <person name="Culley D."/>
            <person name="Daum C."/>
            <person name="Ezra D."/>
            <person name="Gonzalez J."/>
            <person name="Henrissat B."/>
            <person name="Kuo A."/>
            <person name="Liang C."/>
            <person name="Lipzen A."/>
            <person name="Lutzoni F."/>
            <person name="Magnuson J."/>
            <person name="Mondo S."/>
            <person name="Nolan M."/>
            <person name="Ohm R."/>
            <person name="Pangilinan J."/>
            <person name="Park H.-J."/>
            <person name="Ramirez L."/>
            <person name="Alfaro M."/>
            <person name="Sun H."/>
            <person name="Tritt A."/>
            <person name="Yoshinaga Y."/>
            <person name="Zwiers L.-H."/>
            <person name="Turgeon B."/>
            <person name="Goodwin S."/>
            <person name="Spatafora J."/>
            <person name="Crous P."/>
            <person name="Grigoriev I."/>
        </authorList>
    </citation>
    <scope>NUCLEOTIDE SEQUENCE</scope>
    <source>
        <strain evidence="2">CBS 113389</strain>
    </source>
</reference>
<accession>A0A6A6PTK5</accession>
<keyword evidence="3" id="KW-1185">Reference proteome</keyword>
<dbReference type="GeneID" id="54474861"/>
<evidence type="ECO:0000313" key="2">
    <source>
        <dbReference type="EMBL" id="KAF2482793.1"/>
    </source>
</evidence>
<feature type="compositionally biased region" description="Basic residues" evidence="1">
    <location>
        <begin position="8"/>
        <end position="17"/>
    </location>
</feature>
<dbReference type="Proteomes" id="UP000799767">
    <property type="component" value="Unassembled WGS sequence"/>
</dbReference>
<dbReference type="RefSeq" id="XP_033589363.1">
    <property type="nucleotide sequence ID" value="XM_033733859.1"/>
</dbReference>
<dbReference type="OrthoDB" id="5389296at2759"/>
<feature type="region of interest" description="Disordered" evidence="1">
    <location>
        <begin position="1"/>
        <end position="107"/>
    </location>
</feature>
<feature type="compositionally biased region" description="Acidic residues" evidence="1">
    <location>
        <begin position="91"/>
        <end position="107"/>
    </location>
</feature>
<gene>
    <name evidence="2" type="ORF">BDY17DRAFT_299176</name>
</gene>
<organism evidence="2 3">
    <name type="scientific">Neohortaea acidophila</name>
    <dbReference type="NCBI Taxonomy" id="245834"/>
    <lineage>
        <taxon>Eukaryota</taxon>
        <taxon>Fungi</taxon>
        <taxon>Dikarya</taxon>
        <taxon>Ascomycota</taxon>
        <taxon>Pezizomycotina</taxon>
        <taxon>Dothideomycetes</taxon>
        <taxon>Dothideomycetidae</taxon>
        <taxon>Mycosphaerellales</taxon>
        <taxon>Teratosphaeriaceae</taxon>
        <taxon>Neohortaea</taxon>
    </lineage>
</organism>
<feature type="compositionally biased region" description="Polar residues" evidence="1">
    <location>
        <begin position="21"/>
        <end position="38"/>
    </location>
</feature>
<dbReference type="EMBL" id="MU001636">
    <property type="protein sequence ID" value="KAF2482793.1"/>
    <property type="molecule type" value="Genomic_DNA"/>
</dbReference>
<sequence length="321" mass="34715">MPSDTRPTPHRFLHGQRKAQPPSNEQASTPRPQDSRSIGNDEDAPPRSQFAPPPRFAPGRLRSTAPDPALVSPPKSTFVKALKASARPTEDVQDVPDGNDEDDEMLDGGDVAQHAKGQDDAQWSIETVLSPKRRRVDYEEEATSTAWPRFKQAGALTSAISELQSTPASTLAEATTAHRPAFVRPATQAPESLEPVAELFSPHRRGQKFVPGGMAAMVQQWVLETGQAAAQSRKVQGHSTAEDYVMRGQIEGRVEGDGPFTAFATLANGDGRSLLLVGGDGAGRSEVRDGVFVGIRAPVWDLELDGKGWMVAVDWRVLRES</sequence>
<name>A0A6A6PTK5_9PEZI</name>
<evidence type="ECO:0000256" key="1">
    <source>
        <dbReference type="SAM" id="MobiDB-lite"/>
    </source>
</evidence>